<proteinExistence type="predicted"/>
<dbReference type="PaxDb" id="67767-A0A0J7NM97"/>
<feature type="compositionally biased region" description="Basic and acidic residues" evidence="1">
    <location>
        <begin position="206"/>
        <end position="222"/>
    </location>
</feature>
<comment type="caution">
    <text evidence="2">The sequence shown here is derived from an EMBL/GenBank/DDBJ whole genome shotgun (WGS) entry which is preliminary data.</text>
</comment>
<evidence type="ECO:0000313" key="3">
    <source>
        <dbReference type="Proteomes" id="UP000036403"/>
    </source>
</evidence>
<feature type="region of interest" description="Disordered" evidence="1">
    <location>
        <begin position="420"/>
        <end position="472"/>
    </location>
</feature>
<evidence type="ECO:0000313" key="2">
    <source>
        <dbReference type="EMBL" id="KMQ93585.1"/>
    </source>
</evidence>
<gene>
    <name evidence="2" type="ORF">RF55_6305</name>
</gene>
<dbReference type="EMBL" id="LBMM01003390">
    <property type="protein sequence ID" value="KMQ93585.1"/>
    <property type="molecule type" value="Genomic_DNA"/>
</dbReference>
<feature type="region of interest" description="Disordered" evidence="1">
    <location>
        <begin position="202"/>
        <end position="222"/>
    </location>
</feature>
<dbReference type="Proteomes" id="UP000036403">
    <property type="component" value="Unassembled WGS sequence"/>
</dbReference>
<protein>
    <submittedName>
        <fullName evidence="2">Uncharacterized protein</fullName>
    </submittedName>
</protein>
<feature type="compositionally biased region" description="Basic and acidic residues" evidence="1">
    <location>
        <begin position="121"/>
        <end position="134"/>
    </location>
</feature>
<feature type="compositionally biased region" description="Polar residues" evidence="1">
    <location>
        <begin position="1"/>
        <end position="10"/>
    </location>
</feature>
<evidence type="ECO:0000256" key="1">
    <source>
        <dbReference type="SAM" id="MobiDB-lite"/>
    </source>
</evidence>
<feature type="region of interest" description="Disordered" evidence="1">
    <location>
        <begin position="1"/>
        <end position="158"/>
    </location>
</feature>
<feature type="compositionally biased region" description="Acidic residues" evidence="1">
    <location>
        <begin position="40"/>
        <end position="52"/>
    </location>
</feature>
<organism evidence="2 3">
    <name type="scientific">Lasius niger</name>
    <name type="common">Black garden ant</name>
    <dbReference type="NCBI Taxonomy" id="67767"/>
    <lineage>
        <taxon>Eukaryota</taxon>
        <taxon>Metazoa</taxon>
        <taxon>Ecdysozoa</taxon>
        <taxon>Arthropoda</taxon>
        <taxon>Hexapoda</taxon>
        <taxon>Insecta</taxon>
        <taxon>Pterygota</taxon>
        <taxon>Neoptera</taxon>
        <taxon>Endopterygota</taxon>
        <taxon>Hymenoptera</taxon>
        <taxon>Apocrita</taxon>
        <taxon>Aculeata</taxon>
        <taxon>Formicoidea</taxon>
        <taxon>Formicidae</taxon>
        <taxon>Formicinae</taxon>
        <taxon>Lasius</taxon>
        <taxon>Lasius</taxon>
    </lineage>
</organism>
<sequence length="523" mass="56341">MVSANRTSMIPANVDAREEVVEVPMASPAPKEPEAREEPEALEEPEAPEEEPEVPKEVTSQATDDNDAGEQTAPDEGGTQQQSAVVLNDHKGGGCGDPQGLAGAEGDKGQEGAMVLEEPEVSEKEPEVPEDPNKGHSQATDDNNVGEETAPDEGGSQQQSAIVLNHGGVTRIEGADVASATGLIGQPKVLLTRIDNDVVQFPLPQREQEEPPRQSDAKRDLPKVGDLQRELVDLAHWNIQKRAVSSLIFLDKLASPVELTRLDIRFKEANEYLVKKIGRLEGELGVARSEIVSLRASLSPAGQSLPRKRVRSSGDELAKERGTMIKIEQGGSHPSLVPLPDSPAAERIMVDRGYSPICGVDATVVPPLASGGKAGTSRTDAGAAPLEDRDLTALEQSLLEHINALFAQKSSLQEDIGRIRKNLDEPRKESLPTAGQRRATPGTPVTGGKTKKKKRKGKDADFDTPYARPQASQAVVDVGARVRGEPTTSAIADERWTEVIGRKAKRAARREHVQRIDPLLYPW</sequence>
<reference evidence="2 3" key="1">
    <citation type="submission" date="2015-04" db="EMBL/GenBank/DDBJ databases">
        <title>Lasius niger genome sequencing.</title>
        <authorList>
            <person name="Konorov E.A."/>
            <person name="Nikitin M.A."/>
            <person name="Kirill M.V."/>
            <person name="Chang P."/>
        </authorList>
    </citation>
    <scope>NUCLEOTIDE SEQUENCE [LARGE SCALE GENOMIC DNA]</scope>
    <source>
        <tissue evidence="2">Whole</tissue>
    </source>
</reference>
<keyword evidence="3" id="KW-1185">Reference proteome</keyword>
<dbReference type="AlphaFoldDB" id="A0A0J7NM97"/>
<feature type="compositionally biased region" description="Basic and acidic residues" evidence="1">
    <location>
        <begin position="420"/>
        <end position="430"/>
    </location>
</feature>
<name>A0A0J7NM97_LASNI</name>
<accession>A0A0J7NM97</accession>